<dbReference type="CDD" id="cd00081">
    <property type="entry name" value="Hint"/>
    <property type="match status" value="1"/>
</dbReference>
<dbReference type="InterPro" id="IPR036844">
    <property type="entry name" value="Hint_dom_sf"/>
</dbReference>
<evidence type="ECO:0000313" key="2">
    <source>
        <dbReference type="Proteomes" id="UP001642464"/>
    </source>
</evidence>
<evidence type="ECO:0000313" key="1">
    <source>
        <dbReference type="EMBL" id="CAK8985468.1"/>
    </source>
</evidence>
<dbReference type="Proteomes" id="UP001642464">
    <property type="component" value="Unassembled WGS sequence"/>
</dbReference>
<sequence>MAEPASQHFGQLSELHTRYGINEPLPSYFKLRGIEEFEAWIAGIYEDDVREDLQKVSAVLNSRDCAHVSSIIKNNLEVLRDLLQRRLAALTSLQAETQEATEVLHLLLRELWARITGGSSTLSEQDTSRLRYLCGLLRTAIDQWDQRKSVRGWCTQFCAQIWALRQSRGQGPPGPVDYEVAFGDLRDLLSQAQWQVCVPRLALMDALQEPFMPLGLTEGEAQRFRHQLGQLHKRYQIFGDNGTLRVLQLRGFEAWIARISESMVREDLDKVNDVLHLNSKANFLLYGVQKCILEALGADLQQLSTALESLKNTNIPEATEVLRLLLRELRARITGGSSTLSEQDTSKLQQLCTLTQHAMVGWNQVKKPGQEVKWCELFCGQMWASLPPGLGEIAAVVDFRHVEGQAQALLASRRLKEEMMQLLKDSLQTKEELPKPSSQNDHWRCQVIEIRERLKKVEYESSASKKFCERRESDMMEEHTLPMMHFKEKLVESDKKVKMLERELKKLRDEVQGFRLKNETCSMKAAAEKLELQRELLNVRKDLHEMNLKYGRLTTNGNLKMKEDVDDFKSTRHSAKDGWQESDQSCPCQADLNDGSGSWFLIQEESEISSAISATSCFSVGTGGPFCFMPDALFKTPSGQFLSGADLYKGSQILAADWTTVLQVALPPEKQAARATLLLHAQEAKLQVTPDHRVVLGNGHLVAAAELKVGDEVMVGEQVPTKLTSIEFVPGPETVLKIAFQPDMPVAVFSPPACIHSHGHKLQEIRRAGKHCRRKGRKMTVQADSWSIPDTAPGYYSD</sequence>
<gene>
    <name evidence="1" type="ORF">SCF082_LOCUS164</name>
</gene>
<reference evidence="1 2" key="1">
    <citation type="submission" date="2024-02" db="EMBL/GenBank/DDBJ databases">
        <authorList>
            <person name="Chen Y."/>
            <person name="Shah S."/>
            <person name="Dougan E. K."/>
            <person name="Thang M."/>
            <person name="Chan C."/>
        </authorList>
    </citation>
    <scope>NUCLEOTIDE SEQUENCE [LARGE SCALE GENOMIC DNA]</scope>
</reference>
<comment type="caution">
    <text evidence="1">The sequence shown here is derived from an EMBL/GenBank/DDBJ whole genome shotgun (WGS) entry which is preliminary data.</text>
</comment>
<dbReference type="EMBL" id="CAXAMM010000015">
    <property type="protein sequence ID" value="CAK8985468.1"/>
    <property type="molecule type" value="Genomic_DNA"/>
</dbReference>
<dbReference type="SUPFAM" id="SSF51294">
    <property type="entry name" value="Hedgehog/intein (Hint) domain"/>
    <property type="match status" value="1"/>
</dbReference>
<organism evidence="1 2">
    <name type="scientific">Durusdinium trenchii</name>
    <dbReference type="NCBI Taxonomy" id="1381693"/>
    <lineage>
        <taxon>Eukaryota</taxon>
        <taxon>Sar</taxon>
        <taxon>Alveolata</taxon>
        <taxon>Dinophyceae</taxon>
        <taxon>Suessiales</taxon>
        <taxon>Symbiodiniaceae</taxon>
        <taxon>Durusdinium</taxon>
    </lineage>
</organism>
<name>A0ABP0H5G3_9DINO</name>
<proteinExistence type="predicted"/>
<keyword evidence="2" id="KW-1185">Reference proteome</keyword>
<protein>
    <submittedName>
        <fullName evidence="1">Uncharacterized protein</fullName>
    </submittedName>
</protein>
<accession>A0ABP0H5G3</accession>
<dbReference type="Gene3D" id="2.170.16.10">
    <property type="entry name" value="Hedgehog/Intein (Hint) domain"/>
    <property type="match status" value="1"/>
</dbReference>